<gene>
    <name evidence="2" type="ORF">HED64_14250</name>
</gene>
<keyword evidence="3" id="KW-1185">Reference proteome</keyword>
<accession>A0ABX1G6F9</accession>
<dbReference type="InterPro" id="IPR033788">
    <property type="entry name" value="VbhA-like"/>
</dbReference>
<name>A0ABX1G6F9_9MICC</name>
<proteinExistence type="predicted"/>
<dbReference type="Gene3D" id="1.10.8.1050">
    <property type="entry name" value="Antitoxin VbhA-like"/>
    <property type="match status" value="1"/>
</dbReference>
<sequence length="57" mass="6525">MTMTEQRSKWVNEAAHSMSLEGLEVSDEYRAESEEYVTGKVTSDELVRKARARFGLD</sequence>
<dbReference type="EMBL" id="JAAWVT010000007">
    <property type="protein sequence ID" value="NKG21861.1"/>
    <property type="molecule type" value="Genomic_DNA"/>
</dbReference>
<evidence type="ECO:0000313" key="2">
    <source>
        <dbReference type="EMBL" id="NKG21861.1"/>
    </source>
</evidence>
<reference evidence="2 3" key="1">
    <citation type="submission" date="2020-04" db="EMBL/GenBank/DDBJ databases">
        <title>Paeniglutamicibacter sp. ANT13_2, a novel actinomycete isolated from sediment in Antarctica.</title>
        <authorList>
            <person name="Sakdapetsiri C."/>
            <person name="Pinyakong O."/>
        </authorList>
    </citation>
    <scope>NUCLEOTIDE SEQUENCE [LARGE SCALE GENOMIC DNA]</scope>
    <source>
        <strain evidence="2 3">ANT13_2</strain>
    </source>
</reference>
<comment type="caution">
    <text evidence="2">The sequence shown here is derived from an EMBL/GenBank/DDBJ whole genome shotgun (WGS) entry which is preliminary data.</text>
</comment>
<evidence type="ECO:0000313" key="3">
    <source>
        <dbReference type="Proteomes" id="UP000746595"/>
    </source>
</evidence>
<feature type="domain" description="Antitoxin VbhA" evidence="1">
    <location>
        <begin position="7"/>
        <end position="53"/>
    </location>
</feature>
<dbReference type="InterPro" id="IPR041535">
    <property type="entry name" value="VbhA"/>
</dbReference>
<dbReference type="Proteomes" id="UP000746595">
    <property type="component" value="Unassembled WGS sequence"/>
</dbReference>
<evidence type="ECO:0000259" key="1">
    <source>
        <dbReference type="Pfam" id="PF18495"/>
    </source>
</evidence>
<dbReference type="InterPro" id="IPR043038">
    <property type="entry name" value="VbhA_sf"/>
</dbReference>
<protein>
    <submittedName>
        <fullName evidence="2">Antitoxin VbhA family protein</fullName>
    </submittedName>
</protein>
<dbReference type="Pfam" id="PF18495">
    <property type="entry name" value="VbhA"/>
    <property type="match status" value="1"/>
</dbReference>
<organism evidence="2 3">
    <name type="scientific">Paeniglutamicibacter terrestris</name>
    <dbReference type="NCBI Taxonomy" id="2723403"/>
    <lineage>
        <taxon>Bacteria</taxon>
        <taxon>Bacillati</taxon>
        <taxon>Actinomycetota</taxon>
        <taxon>Actinomycetes</taxon>
        <taxon>Micrococcales</taxon>
        <taxon>Micrococcaceae</taxon>
        <taxon>Paeniglutamicibacter</taxon>
    </lineage>
</organism>
<dbReference type="RefSeq" id="WP_168152682.1">
    <property type="nucleotide sequence ID" value="NZ_JAAWVT010000007.1"/>
</dbReference>
<dbReference type="CDD" id="cd11586">
    <property type="entry name" value="VbhA_like"/>
    <property type="match status" value="1"/>
</dbReference>